<dbReference type="EMBL" id="JAJTTC010000012">
    <property type="protein sequence ID" value="MCF0065615.1"/>
    <property type="molecule type" value="Genomic_DNA"/>
</dbReference>
<dbReference type="SUPFAM" id="SSF48452">
    <property type="entry name" value="TPR-like"/>
    <property type="match status" value="1"/>
</dbReference>
<keyword evidence="1" id="KW-0449">Lipoprotein</keyword>
<keyword evidence="2" id="KW-1185">Reference proteome</keyword>
<protein>
    <submittedName>
        <fullName evidence="1">SusD/RagB family nutrient-binding outer membrane lipoprotein</fullName>
    </submittedName>
</protein>
<dbReference type="InterPro" id="IPR041662">
    <property type="entry name" value="SusD-like_2"/>
</dbReference>
<accession>A0A9X1PSD9</accession>
<dbReference type="RefSeq" id="WP_234658623.1">
    <property type="nucleotide sequence ID" value="NZ_CP094997.1"/>
</dbReference>
<proteinExistence type="predicted"/>
<reference evidence="1" key="1">
    <citation type="submission" date="2021-12" db="EMBL/GenBank/DDBJ databases">
        <title>Novel species in genus Dyadobacter.</title>
        <authorList>
            <person name="Ma C."/>
        </authorList>
    </citation>
    <scope>NUCLEOTIDE SEQUENCE</scope>
    <source>
        <strain evidence="1">LJ419</strain>
    </source>
</reference>
<dbReference type="Pfam" id="PF12771">
    <property type="entry name" value="SusD-like_2"/>
    <property type="match status" value="1"/>
</dbReference>
<dbReference type="Gene3D" id="1.25.40.390">
    <property type="match status" value="1"/>
</dbReference>
<name>A0A9X1PSD9_9BACT</name>
<evidence type="ECO:0000313" key="1">
    <source>
        <dbReference type="EMBL" id="MCF0065615.1"/>
    </source>
</evidence>
<dbReference type="Proteomes" id="UP001139000">
    <property type="component" value="Unassembled WGS sequence"/>
</dbReference>
<comment type="caution">
    <text evidence="1">The sequence shown here is derived from an EMBL/GenBank/DDBJ whole genome shotgun (WGS) entry which is preliminary data.</text>
</comment>
<gene>
    <name evidence="1" type="ORF">LXM26_29135</name>
</gene>
<dbReference type="InterPro" id="IPR011990">
    <property type="entry name" value="TPR-like_helical_dom_sf"/>
</dbReference>
<dbReference type="AlphaFoldDB" id="A0A9X1PSD9"/>
<evidence type="ECO:0000313" key="2">
    <source>
        <dbReference type="Proteomes" id="UP001139000"/>
    </source>
</evidence>
<sequence>MKQYIIKITAVIIIIAVSGLNGCKQSDLNINPNIAGESSIVPASLILNRLTWGLYQGGGVVDAAANAVFEGPWDQIMRWNQFTVSNNSYYRGQNIYNFSNTATSYDVLKYANKMEEQSKVQLGTDQNVYSAIAKFFKAYSFIWLTQRVGDIPMSDAGNTQVLEPKYDSQKIVYQNSLKLLDDANTIMKTIITSSNSATVVEGDIYGLTYKKWQKVINSYKLRVLISLSKRADDTADLNIKQQFAAILADPASYPVFEGNTDNMEFKYNSAYNPYYHGPNDTYNTFENIGSTYLEITTANQDPRTFVSSTPAPAQIAAGKTVSDFGAYQGADISAYSQAQLTNDMNAGKYSFVNFKRYFTSLAGPENYMIIGYPEMCFNVAEAINRGWLTGDAASWYNKGIHASLAYYGLSEGLTYTIGDKGGATLGTTIINIVNFKSKVVYAGNNANGLKQILEQKYVAFFQNSQWEAFYNWRRTGVPAFKEGGSGIGTPTSKIPLRWLYPVDEKNENTANVNAAITSQYGGKDEATAVMWLLK</sequence>
<organism evidence="1 2">
    <name type="scientific">Dyadobacter chenwenxiniae</name>
    <dbReference type="NCBI Taxonomy" id="2906456"/>
    <lineage>
        <taxon>Bacteria</taxon>
        <taxon>Pseudomonadati</taxon>
        <taxon>Bacteroidota</taxon>
        <taxon>Cytophagia</taxon>
        <taxon>Cytophagales</taxon>
        <taxon>Spirosomataceae</taxon>
        <taxon>Dyadobacter</taxon>
    </lineage>
</organism>